<dbReference type="Pfam" id="PF00561">
    <property type="entry name" value="Abhydrolase_1"/>
    <property type="match status" value="1"/>
</dbReference>
<dbReference type="Gene3D" id="3.40.50.1820">
    <property type="entry name" value="alpha/beta hydrolase"/>
    <property type="match status" value="1"/>
</dbReference>
<keyword evidence="3" id="KW-1185">Reference proteome</keyword>
<dbReference type="EMBL" id="CP009122">
    <property type="protein sequence ID" value="AJA09567.1"/>
    <property type="molecule type" value="Genomic_DNA"/>
</dbReference>
<dbReference type="AlphaFoldDB" id="A0A0A7PNR9"/>
<evidence type="ECO:0000313" key="2">
    <source>
        <dbReference type="EMBL" id="AJA09567.1"/>
    </source>
</evidence>
<feature type="domain" description="AB hydrolase-1" evidence="1">
    <location>
        <begin position="28"/>
        <end position="268"/>
    </location>
</feature>
<protein>
    <submittedName>
        <fullName evidence="2">Alpha/beta hydrolase fold</fullName>
    </submittedName>
</protein>
<reference evidence="2 3" key="1">
    <citation type="journal article" date="2015" name="Int. J. Syst. Evol. Microbiol.">
        <title>Description of Sphingopyxis fribergensis sp. nov. - a soil bacterium with the ability to degrade styrene and phenylacetic acid.</title>
        <authorList>
            <person name="Oelschlagel M."/>
            <person name="Ruckert C."/>
            <person name="Kalinowski J."/>
            <person name="Schmidt G."/>
            <person name="Schlomann M."/>
            <person name="Tischler D."/>
        </authorList>
    </citation>
    <scope>NUCLEOTIDE SEQUENCE [LARGE SCALE GENOMIC DNA]</scope>
    <source>
        <strain evidence="2 3">Kp5.2</strain>
    </source>
</reference>
<evidence type="ECO:0000259" key="1">
    <source>
        <dbReference type="Pfam" id="PF00561"/>
    </source>
</evidence>
<evidence type="ECO:0000313" key="3">
    <source>
        <dbReference type="Proteomes" id="UP000030907"/>
    </source>
</evidence>
<dbReference type="InterPro" id="IPR029058">
    <property type="entry name" value="AB_hydrolase_fold"/>
</dbReference>
<keyword evidence="2" id="KW-0378">Hydrolase</keyword>
<accession>A0A0A7PNR9</accession>
<dbReference type="HOGENOM" id="CLU_020336_31_0_5"/>
<dbReference type="Proteomes" id="UP000030907">
    <property type="component" value="Chromosome"/>
</dbReference>
<organism evidence="2 3">
    <name type="scientific">Sphingopyxis fribergensis</name>
    <dbReference type="NCBI Taxonomy" id="1515612"/>
    <lineage>
        <taxon>Bacteria</taxon>
        <taxon>Pseudomonadati</taxon>
        <taxon>Pseudomonadota</taxon>
        <taxon>Alphaproteobacteria</taxon>
        <taxon>Sphingomonadales</taxon>
        <taxon>Sphingomonadaceae</taxon>
        <taxon>Sphingopyxis</taxon>
    </lineage>
</organism>
<dbReference type="RefSeq" id="WP_039575377.1">
    <property type="nucleotide sequence ID" value="NZ_CP009122.1"/>
</dbReference>
<name>A0A0A7PNR9_9SPHN</name>
<dbReference type="PANTHER" id="PTHR43194">
    <property type="entry name" value="HYDROLASE ALPHA/BETA FOLD FAMILY"/>
    <property type="match status" value="1"/>
</dbReference>
<dbReference type="GO" id="GO:0016787">
    <property type="term" value="F:hydrolase activity"/>
    <property type="evidence" value="ECO:0007669"/>
    <property type="project" value="UniProtKB-KW"/>
</dbReference>
<dbReference type="SUPFAM" id="SSF53474">
    <property type="entry name" value="alpha/beta-Hydrolases"/>
    <property type="match status" value="1"/>
</dbReference>
<sequence length="292" mass="30706">MIDQSITLAGKAGHEIAASVDGPELGLPVILAHGGGQTRRAWRAVAHRLASHGFRTIAVDMRGHGESAWASDGAYDISDFAADLVEIAAATASKPALIGASLGGLAGIIAEGKCAPGSFGSLTLVDVTPQMEPSGVARVVGFMAAHARDGFASVEEAAQVIADYLPHRPSRKASAGLAHYLRRKDDERFYWHWDPAFIERVTQQGGGVSSDHGRTELSAAAACLTLPVHLIRGGSSDLVSLEAVKHFQGLVPHMAYSDIANATHMVVGDENDAFGQSILEFLLGIHEAEMKS</sequence>
<gene>
    <name evidence="2" type="ORF">SKP52_13395</name>
</gene>
<proteinExistence type="predicted"/>
<dbReference type="InterPro" id="IPR000073">
    <property type="entry name" value="AB_hydrolase_1"/>
</dbReference>
<dbReference type="PANTHER" id="PTHR43194:SF2">
    <property type="entry name" value="PEROXISOMAL MEMBRANE PROTEIN LPX1"/>
    <property type="match status" value="1"/>
</dbReference>
<dbReference type="KEGG" id="sphk:SKP52_13395"/>
<dbReference type="STRING" id="1515612.SKP52_13395"/>
<dbReference type="InterPro" id="IPR050228">
    <property type="entry name" value="Carboxylesterase_BioH"/>
</dbReference>
<dbReference type="OrthoDB" id="9808398at2"/>